<comment type="subcellular location">
    <subcellularLocation>
        <location evidence="1">Membrane</location>
        <topology evidence="1">Multi-pass membrane protein</topology>
    </subcellularLocation>
</comment>
<feature type="transmembrane region" description="Helical" evidence="10">
    <location>
        <begin position="230"/>
        <end position="253"/>
    </location>
</feature>
<keyword evidence="2 9" id="KW-0812">Transmembrane</keyword>
<dbReference type="AlphaFoldDB" id="K7F1X7"/>
<keyword evidence="6 9" id="KW-0675">Receptor</keyword>
<dbReference type="eggNOG" id="ENOG502QWDG">
    <property type="taxonomic scope" value="Eukaryota"/>
</dbReference>
<reference evidence="13" key="2">
    <citation type="journal article" date="2013" name="Nat. Genet.">
        <title>The draft genomes of soft-shell turtle and green sea turtle yield insights into the development and evolution of the turtle-specific body plan.</title>
        <authorList>
            <person name="Wang Z."/>
            <person name="Pascual-Anaya J."/>
            <person name="Zadissa A."/>
            <person name="Li W."/>
            <person name="Niimura Y."/>
            <person name="Huang Z."/>
            <person name="Li C."/>
            <person name="White S."/>
            <person name="Xiong Z."/>
            <person name="Fang D."/>
            <person name="Wang B."/>
            <person name="Ming Y."/>
            <person name="Chen Y."/>
            <person name="Zheng Y."/>
            <person name="Kuraku S."/>
            <person name="Pignatelli M."/>
            <person name="Herrero J."/>
            <person name="Beal K."/>
            <person name="Nozawa M."/>
            <person name="Li Q."/>
            <person name="Wang J."/>
            <person name="Zhang H."/>
            <person name="Yu L."/>
            <person name="Shigenobu S."/>
            <person name="Wang J."/>
            <person name="Liu J."/>
            <person name="Flicek P."/>
            <person name="Searle S."/>
            <person name="Wang J."/>
            <person name="Kuratani S."/>
            <person name="Yin Y."/>
            <person name="Aken B."/>
            <person name="Zhang G."/>
            <person name="Irie N."/>
        </authorList>
    </citation>
    <scope>NUCLEOTIDE SEQUENCE [LARGE SCALE GENOMIC DNA]</scope>
    <source>
        <strain evidence="13">Daiwa-1</strain>
    </source>
</reference>
<protein>
    <recommendedName>
        <fullName evidence="11">G-protein coupled receptors family 1 profile domain-containing protein</fullName>
    </recommendedName>
</protein>
<dbReference type="GeneTree" id="ENSGT01040000240444"/>
<dbReference type="PRINTS" id="PR00237">
    <property type="entry name" value="GPCRRHODOPSN"/>
</dbReference>
<evidence type="ECO:0000256" key="7">
    <source>
        <dbReference type="ARBA" id="ARBA00023180"/>
    </source>
</evidence>
<dbReference type="InterPro" id="IPR000276">
    <property type="entry name" value="GPCR_Rhodpsn"/>
</dbReference>
<evidence type="ECO:0000256" key="8">
    <source>
        <dbReference type="ARBA" id="ARBA00023224"/>
    </source>
</evidence>
<feature type="transmembrane region" description="Helical" evidence="10">
    <location>
        <begin position="31"/>
        <end position="53"/>
    </location>
</feature>
<dbReference type="PANTHER" id="PTHR24232:SF112">
    <property type="entry name" value="LYSOPHOSPHATIDIC ACID RECEPTOR 6-LIKE"/>
    <property type="match status" value="1"/>
</dbReference>
<feature type="transmembrane region" description="Helical" evidence="10">
    <location>
        <begin position="186"/>
        <end position="209"/>
    </location>
</feature>
<dbReference type="InterPro" id="IPR017452">
    <property type="entry name" value="GPCR_Rhodpsn_7TM"/>
</dbReference>
<keyword evidence="7" id="KW-0325">Glycoprotein</keyword>
<dbReference type="PROSITE" id="PS00237">
    <property type="entry name" value="G_PROTEIN_RECEP_F1_1"/>
    <property type="match status" value="1"/>
</dbReference>
<dbReference type="GO" id="GO:0005886">
    <property type="term" value="C:plasma membrane"/>
    <property type="evidence" value="ECO:0007669"/>
    <property type="project" value="TreeGrafter"/>
</dbReference>
<keyword evidence="4 9" id="KW-0297">G-protein coupled receptor</keyword>
<dbReference type="Proteomes" id="UP000007267">
    <property type="component" value="Unassembled WGS sequence"/>
</dbReference>
<evidence type="ECO:0000256" key="9">
    <source>
        <dbReference type="RuleBase" id="RU000688"/>
    </source>
</evidence>
<feature type="transmembrane region" description="Helical" evidence="10">
    <location>
        <begin position="100"/>
        <end position="121"/>
    </location>
</feature>
<evidence type="ECO:0000256" key="1">
    <source>
        <dbReference type="ARBA" id="ARBA00004141"/>
    </source>
</evidence>
<keyword evidence="3 10" id="KW-1133">Transmembrane helix</keyword>
<organism evidence="12 13">
    <name type="scientific">Pelodiscus sinensis</name>
    <name type="common">Chinese softshell turtle</name>
    <name type="synonym">Trionyx sinensis</name>
    <dbReference type="NCBI Taxonomy" id="13735"/>
    <lineage>
        <taxon>Eukaryota</taxon>
        <taxon>Metazoa</taxon>
        <taxon>Chordata</taxon>
        <taxon>Craniata</taxon>
        <taxon>Vertebrata</taxon>
        <taxon>Euteleostomi</taxon>
        <taxon>Archelosauria</taxon>
        <taxon>Testudinata</taxon>
        <taxon>Testudines</taxon>
        <taxon>Cryptodira</taxon>
        <taxon>Trionychia</taxon>
        <taxon>Trionychidae</taxon>
        <taxon>Pelodiscus</taxon>
    </lineage>
</organism>
<dbReference type="Pfam" id="PF00001">
    <property type="entry name" value="7tm_1"/>
    <property type="match status" value="1"/>
</dbReference>
<accession>K7F1X7</accession>
<feature type="domain" description="G-protein coupled receptors family 1 profile" evidence="11">
    <location>
        <begin position="44"/>
        <end position="285"/>
    </location>
</feature>
<evidence type="ECO:0000256" key="2">
    <source>
        <dbReference type="ARBA" id="ARBA00022692"/>
    </source>
</evidence>
<feature type="transmembrane region" description="Helical" evidence="10">
    <location>
        <begin position="265"/>
        <end position="288"/>
    </location>
</feature>
<dbReference type="PROSITE" id="PS50262">
    <property type="entry name" value="G_PROTEIN_RECEP_F1_2"/>
    <property type="match status" value="1"/>
</dbReference>
<feature type="transmembrane region" description="Helical" evidence="10">
    <location>
        <begin position="65"/>
        <end position="88"/>
    </location>
</feature>
<proteinExistence type="inferred from homology"/>
<evidence type="ECO:0000256" key="4">
    <source>
        <dbReference type="ARBA" id="ARBA00023040"/>
    </source>
</evidence>
<dbReference type="EMBL" id="AGCU01121120">
    <property type="status" value="NOT_ANNOTATED_CDS"/>
    <property type="molecule type" value="Genomic_DNA"/>
</dbReference>
<dbReference type="GO" id="GO:0007200">
    <property type="term" value="P:phospholipase C-activating G protein-coupled receptor signaling pathway"/>
    <property type="evidence" value="ECO:0007669"/>
    <property type="project" value="TreeGrafter"/>
</dbReference>
<evidence type="ECO:0000256" key="3">
    <source>
        <dbReference type="ARBA" id="ARBA00022989"/>
    </source>
</evidence>
<dbReference type="GO" id="GO:0035025">
    <property type="term" value="P:positive regulation of Rho protein signal transduction"/>
    <property type="evidence" value="ECO:0007669"/>
    <property type="project" value="TreeGrafter"/>
</dbReference>
<evidence type="ECO:0000313" key="13">
    <source>
        <dbReference type="Proteomes" id="UP000007267"/>
    </source>
</evidence>
<comment type="similarity">
    <text evidence="9">Belongs to the G-protein coupled receptor 1 family.</text>
</comment>
<dbReference type="Ensembl" id="ENSPSIT00000002044.1">
    <property type="protein sequence ID" value="ENSPSIP00000002037.1"/>
    <property type="gene ID" value="ENSPSIG00000002044.1"/>
</dbReference>
<dbReference type="GO" id="GO:0004930">
    <property type="term" value="F:G protein-coupled receptor activity"/>
    <property type="evidence" value="ECO:0007669"/>
    <property type="project" value="UniProtKB-KW"/>
</dbReference>
<evidence type="ECO:0000256" key="6">
    <source>
        <dbReference type="ARBA" id="ARBA00023170"/>
    </source>
</evidence>
<evidence type="ECO:0000259" key="11">
    <source>
        <dbReference type="PROSITE" id="PS50262"/>
    </source>
</evidence>
<keyword evidence="5 10" id="KW-0472">Membrane</keyword>
<reference evidence="12" key="4">
    <citation type="submission" date="2025-09" db="UniProtKB">
        <authorList>
            <consortium name="Ensembl"/>
        </authorList>
    </citation>
    <scope>IDENTIFICATION</scope>
</reference>
<evidence type="ECO:0000256" key="10">
    <source>
        <dbReference type="SAM" id="Phobius"/>
    </source>
</evidence>
<keyword evidence="13" id="KW-1185">Reference proteome</keyword>
<feature type="transmembrane region" description="Helical" evidence="10">
    <location>
        <begin position="142"/>
        <end position="162"/>
    </location>
</feature>
<dbReference type="Gene3D" id="1.20.1070.10">
    <property type="entry name" value="Rhodopsin 7-helix transmembrane proteins"/>
    <property type="match status" value="1"/>
</dbReference>
<name>K7F1X7_PELSI</name>
<evidence type="ECO:0000256" key="5">
    <source>
        <dbReference type="ARBA" id="ARBA00023136"/>
    </source>
</evidence>
<evidence type="ECO:0000313" key="12">
    <source>
        <dbReference type="Ensembl" id="ENSPSIP00000002037.1"/>
    </source>
</evidence>
<sequence length="296" mass="33043">CGNLPQLLCPMVLSEMTSNCTPGVSAVPVFVGLYTIIFTLGLVLNLVALYIFCCCSSVCSLTTVYMKNLAVSDLLLVVSLPVRIYYYSKQPCLGRQVCELTGLLLLLNMYGSIFLLTCISWDRCMAVCFPMHARVKALRKQAKYICLGVWLVSCAGTVPTYFTQKDHNNFTSCFDSRPQYVTQRGVSFAMMFCFAVLLLVMMLCSWALLRAVRRSAAARMELVNSAKIRSMIVANVTIFLGCFLPFHLVLLCYQVQDLQSEALDVAYRCTLLVASANAALDPLAYYFATETFQRMM</sequence>
<keyword evidence="8 9" id="KW-0807">Transducer</keyword>
<dbReference type="OMA" id="KANMYGS"/>
<reference evidence="12" key="3">
    <citation type="submission" date="2025-08" db="UniProtKB">
        <authorList>
            <consortium name="Ensembl"/>
        </authorList>
    </citation>
    <scope>IDENTIFICATION</scope>
</reference>
<dbReference type="PANTHER" id="PTHR24232">
    <property type="entry name" value="G-PROTEIN COUPLED RECEPTOR"/>
    <property type="match status" value="1"/>
</dbReference>
<dbReference type="PRINTS" id="PR01157">
    <property type="entry name" value="P2YPURNOCPTR"/>
</dbReference>
<dbReference type="CDD" id="cd14982">
    <property type="entry name" value="7tmA_purinoceptor-like"/>
    <property type="match status" value="1"/>
</dbReference>
<dbReference type="HOGENOM" id="CLU_009579_8_2_1"/>
<dbReference type="SUPFAM" id="SSF81321">
    <property type="entry name" value="Family A G protein-coupled receptor-like"/>
    <property type="match status" value="1"/>
</dbReference>
<reference evidence="13" key="1">
    <citation type="submission" date="2011-10" db="EMBL/GenBank/DDBJ databases">
        <authorList>
            <consortium name="Soft-shell Turtle Genome Consortium"/>
        </authorList>
    </citation>
    <scope>NUCLEOTIDE SEQUENCE [LARGE SCALE GENOMIC DNA]</scope>
    <source>
        <strain evidence="13">Daiwa-1</strain>
    </source>
</reference>